<dbReference type="PANTHER" id="PTHR22603">
    <property type="entry name" value="CHOLINE/ETHANOALAMINE KINASE"/>
    <property type="match status" value="1"/>
</dbReference>
<gene>
    <name evidence="2" type="ORF">D3874_14525</name>
</gene>
<comment type="caution">
    <text evidence="2">The sequence shown here is derived from an EMBL/GenBank/DDBJ whole genome shotgun (WGS) entry which is preliminary data.</text>
</comment>
<organism evidence="2 3">
    <name type="scientific">Oleomonas cavernae</name>
    <dbReference type="NCBI Taxonomy" id="2320859"/>
    <lineage>
        <taxon>Bacteria</taxon>
        <taxon>Pseudomonadati</taxon>
        <taxon>Pseudomonadota</taxon>
        <taxon>Alphaproteobacteria</taxon>
        <taxon>Acetobacterales</taxon>
        <taxon>Acetobacteraceae</taxon>
        <taxon>Oleomonas</taxon>
    </lineage>
</organism>
<dbReference type="GO" id="GO:0005737">
    <property type="term" value="C:cytoplasm"/>
    <property type="evidence" value="ECO:0007669"/>
    <property type="project" value="TreeGrafter"/>
</dbReference>
<dbReference type="Pfam" id="PF01636">
    <property type="entry name" value="APH"/>
    <property type="match status" value="1"/>
</dbReference>
<dbReference type="AlphaFoldDB" id="A0A418WDI8"/>
<dbReference type="OrthoDB" id="179763at2"/>
<name>A0A418WDI8_9PROT</name>
<dbReference type="GO" id="GO:0006646">
    <property type="term" value="P:phosphatidylethanolamine biosynthetic process"/>
    <property type="evidence" value="ECO:0007669"/>
    <property type="project" value="TreeGrafter"/>
</dbReference>
<evidence type="ECO:0000313" key="2">
    <source>
        <dbReference type="EMBL" id="RJF88082.1"/>
    </source>
</evidence>
<proteinExistence type="predicted"/>
<dbReference type="RefSeq" id="WP_119778717.1">
    <property type="nucleotide sequence ID" value="NZ_QYUK01000011.1"/>
</dbReference>
<sequence length="297" mass="32801">MSQSDQASPEDAIHRLLLWQGPIEIRPLSGGITNRNYVVKDRARRAVVRVGGDIPVHGIMRFNEHAASIAAAAAGISPQVLATAPGLLVLEFIEGQTFDAAMVRARRDDCLDLVARTHREIPQHLRGPVLSFNVFHVVRDYGHTLRDGGHRLLGELPALLHKAAMLEAAVGAIELVFGHNDLLAANFIDDGRRLWLVDWDYAGFNTPLFDLGGLSSNNGFSAADDEAMLTRYFARPPGDDLRRRLRAVQCASLLREAMWSMVSELHSTLAFDYVAYTAENLARFNAAWGSFTEMDKS</sequence>
<dbReference type="Gene3D" id="3.90.1200.10">
    <property type="match status" value="1"/>
</dbReference>
<keyword evidence="3" id="KW-1185">Reference proteome</keyword>
<feature type="domain" description="Aminoglycoside phosphotransferase" evidence="1">
    <location>
        <begin position="24"/>
        <end position="240"/>
    </location>
</feature>
<dbReference type="EMBL" id="QYUK01000011">
    <property type="protein sequence ID" value="RJF88082.1"/>
    <property type="molecule type" value="Genomic_DNA"/>
</dbReference>
<dbReference type="SUPFAM" id="SSF56112">
    <property type="entry name" value="Protein kinase-like (PK-like)"/>
    <property type="match status" value="1"/>
</dbReference>
<keyword evidence="2" id="KW-0808">Transferase</keyword>
<dbReference type="PANTHER" id="PTHR22603:SF66">
    <property type="entry name" value="ETHANOLAMINE KINASE"/>
    <property type="match status" value="1"/>
</dbReference>
<keyword evidence="2" id="KW-0418">Kinase</keyword>
<protein>
    <submittedName>
        <fullName evidence="2">Choline kinase</fullName>
    </submittedName>
</protein>
<dbReference type="InterPro" id="IPR002575">
    <property type="entry name" value="Aminoglycoside_PTrfase"/>
</dbReference>
<dbReference type="Proteomes" id="UP000284605">
    <property type="component" value="Unassembled WGS sequence"/>
</dbReference>
<dbReference type="GO" id="GO:0004305">
    <property type="term" value="F:ethanolamine kinase activity"/>
    <property type="evidence" value="ECO:0007669"/>
    <property type="project" value="TreeGrafter"/>
</dbReference>
<dbReference type="CDD" id="cd05151">
    <property type="entry name" value="ChoK-like"/>
    <property type="match status" value="1"/>
</dbReference>
<accession>A0A418WDI8</accession>
<dbReference type="Gene3D" id="3.30.200.20">
    <property type="entry name" value="Phosphorylase Kinase, domain 1"/>
    <property type="match status" value="1"/>
</dbReference>
<evidence type="ECO:0000313" key="3">
    <source>
        <dbReference type="Proteomes" id="UP000284605"/>
    </source>
</evidence>
<evidence type="ECO:0000259" key="1">
    <source>
        <dbReference type="Pfam" id="PF01636"/>
    </source>
</evidence>
<dbReference type="InterPro" id="IPR011009">
    <property type="entry name" value="Kinase-like_dom_sf"/>
</dbReference>
<reference evidence="2 3" key="1">
    <citation type="submission" date="2018-09" db="EMBL/GenBank/DDBJ databases">
        <authorList>
            <person name="Zhu H."/>
        </authorList>
    </citation>
    <scope>NUCLEOTIDE SEQUENCE [LARGE SCALE GENOMIC DNA]</scope>
    <source>
        <strain evidence="2 3">K1W22B-8</strain>
    </source>
</reference>